<evidence type="ECO:0000256" key="1">
    <source>
        <dbReference type="SAM" id="MobiDB-lite"/>
    </source>
</evidence>
<reference evidence="2 3" key="1">
    <citation type="journal article" date="2023" name="Plants (Basel)">
        <title>Bridging the Gap: Combining Genomics and Transcriptomics Approaches to Understand Stylosanthes scabra, an Orphan Legume from the Brazilian Caatinga.</title>
        <authorList>
            <person name="Ferreira-Neto J.R.C."/>
            <person name="da Silva M.D."/>
            <person name="Binneck E."/>
            <person name="de Melo N.F."/>
            <person name="da Silva R.H."/>
            <person name="de Melo A.L.T.M."/>
            <person name="Pandolfi V."/>
            <person name="Bustamante F.O."/>
            <person name="Brasileiro-Vidal A.C."/>
            <person name="Benko-Iseppon A.M."/>
        </authorList>
    </citation>
    <scope>NUCLEOTIDE SEQUENCE [LARGE SCALE GENOMIC DNA]</scope>
    <source>
        <tissue evidence="2">Leaves</tissue>
    </source>
</reference>
<comment type="caution">
    <text evidence="2">The sequence shown here is derived from an EMBL/GenBank/DDBJ whole genome shotgun (WGS) entry which is preliminary data.</text>
</comment>
<gene>
    <name evidence="2" type="ORF">PIB30_071075</name>
</gene>
<dbReference type="Proteomes" id="UP001341840">
    <property type="component" value="Unassembled WGS sequence"/>
</dbReference>
<protein>
    <submittedName>
        <fullName evidence="2">Uncharacterized protein</fullName>
    </submittedName>
</protein>
<proteinExistence type="predicted"/>
<keyword evidence="3" id="KW-1185">Reference proteome</keyword>
<evidence type="ECO:0000313" key="2">
    <source>
        <dbReference type="EMBL" id="MED6162504.1"/>
    </source>
</evidence>
<name>A0ABU6UN67_9FABA</name>
<organism evidence="2 3">
    <name type="scientific">Stylosanthes scabra</name>
    <dbReference type="NCBI Taxonomy" id="79078"/>
    <lineage>
        <taxon>Eukaryota</taxon>
        <taxon>Viridiplantae</taxon>
        <taxon>Streptophyta</taxon>
        <taxon>Embryophyta</taxon>
        <taxon>Tracheophyta</taxon>
        <taxon>Spermatophyta</taxon>
        <taxon>Magnoliopsida</taxon>
        <taxon>eudicotyledons</taxon>
        <taxon>Gunneridae</taxon>
        <taxon>Pentapetalae</taxon>
        <taxon>rosids</taxon>
        <taxon>fabids</taxon>
        <taxon>Fabales</taxon>
        <taxon>Fabaceae</taxon>
        <taxon>Papilionoideae</taxon>
        <taxon>50 kb inversion clade</taxon>
        <taxon>dalbergioids sensu lato</taxon>
        <taxon>Dalbergieae</taxon>
        <taxon>Pterocarpus clade</taxon>
        <taxon>Stylosanthes</taxon>
    </lineage>
</organism>
<dbReference type="EMBL" id="JASCZI010121643">
    <property type="protein sequence ID" value="MED6162504.1"/>
    <property type="molecule type" value="Genomic_DNA"/>
</dbReference>
<evidence type="ECO:0000313" key="3">
    <source>
        <dbReference type="Proteomes" id="UP001341840"/>
    </source>
</evidence>
<sequence length="108" mass="12220">MTSLECPPNNASISQRQIQRPETNTRVVVRRSWTSDLKIAANVKALEEEGERVKTTKNEEINKEEIVSHQPPTTLLDIDDGVATHSKAKTTLLQVLKLKKWSLCGRNR</sequence>
<accession>A0ABU6UN67</accession>
<feature type="region of interest" description="Disordered" evidence="1">
    <location>
        <begin position="1"/>
        <end position="22"/>
    </location>
</feature>